<dbReference type="PANTHER" id="PTHR19957:SF139">
    <property type="entry name" value="SYNTAXIN-17"/>
    <property type="match status" value="1"/>
</dbReference>
<feature type="region of interest" description="Disordered" evidence="3">
    <location>
        <begin position="266"/>
        <end position="298"/>
    </location>
</feature>
<feature type="coiled-coil region" evidence="2">
    <location>
        <begin position="25"/>
        <end position="82"/>
    </location>
</feature>
<dbReference type="InterPro" id="IPR010989">
    <property type="entry name" value="SNARE"/>
</dbReference>
<comment type="similarity">
    <text evidence="1">Belongs to the syntaxin family.</text>
</comment>
<dbReference type="Gene3D" id="1.20.5.110">
    <property type="match status" value="1"/>
</dbReference>
<organism evidence="5 6">
    <name type="scientific">Daphnia magna</name>
    <dbReference type="NCBI Taxonomy" id="35525"/>
    <lineage>
        <taxon>Eukaryota</taxon>
        <taxon>Metazoa</taxon>
        <taxon>Ecdysozoa</taxon>
        <taxon>Arthropoda</taxon>
        <taxon>Crustacea</taxon>
        <taxon>Branchiopoda</taxon>
        <taxon>Diplostraca</taxon>
        <taxon>Cladocera</taxon>
        <taxon>Anomopoda</taxon>
        <taxon>Daphniidae</taxon>
        <taxon>Daphnia</taxon>
    </lineage>
</organism>
<dbReference type="Pfam" id="PF26585">
    <property type="entry name" value="STX17_N"/>
    <property type="match status" value="1"/>
</dbReference>
<dbReference type="GO" id="GO:0005484">
    <property type="term" value="F:SNAP receptor activity"/>
    <property type="evidence" value="ECO:0007669"/>
    <property type="project" value="TreeGrafter"/>
</dbReference>
<dbReference type="GO" id="GO:0031201">
    <property type="term" value="C:SNARE complex"/>
    <property type="evidence" value="ECO:0007669"/>
    <property type="project" value="TreeGrafter"/>
</dbReference>
<feature type="compositionally biased region" description="Polar residues" evidence="3">
    <location>
        <begin position="266"/>
        <end position="287"/>
    </location>
</feature>
<dbReference type="GO" id="GO:0005886">
    <property type="term" value="C:plasma membrane"/>
    <property type="evidence" value="ECO:0007669"/>
    <property type="project" value="TreeGrafter"/>
</dbReference>
<dbReference type="PROSITE" id="PS50192">
    <property type="entry name" value="T_SNARE"/>
    <property type="match status" value="1"/>
</dbReference>
<feature type="coiled-coil region" evidence="2">
    <location>
        <begin position="153"/>
        <end position="201"/>
    </location>
</feature>
<evidence type="ECO:0000313" key="6">
    <source>
        <dbReference type="Proteomes" id="UP000076858"/>
    </source>
</evidence>
<protein>
    <submittedName>
        <fullName evidence="5">Syntaxin-17</fullName>
    </submittedName>
</protein>
<dbReference type="GO" id="GO:0006886">
    <property type="term" value="P:intracellular protein transport"/>
    <property type="evidence" value="ECO:0007669"/>
    <property type="project" value="TreeGrafter"/>
</dbReference>
<gene>
    <name evidence="5" type="ORF">APZ42_011596</name>
</gene>
<dbReference type="OrthoDB" id="10035606at2759"/>
<dbReference type="Proteomes" id="UP000076858">
    <property type="component" value="Unassembled WGS sequence"/>
</dbReference>
<feature type="domain" description="T-SNARE coiled-coil homology" evidence="4">
    <location>
        <begin position="143"/>
        <end position="205"/>
    </location>
</feature>
<evidence type="ECO:0000256" key="1">
    <source>
        <dbReference type="ARBA" id="ARBA00009063"/>
    </source>
</evidence>
<dbReference type="AlphaFoldDB" id="A0A162STE0"/>
<proteinExistence type="inferred from homology"/>
<dbReference type="SMART" id="SM00397">
    <property type="entry name" value="t_SNARE"/>
    <property type="match status" value="1"/>
</dbReference>
<keyword evidence="6" id="KW-1185">Reference proteome</keyword>
<dbReference type="PANTHER" id="PTHR19957">
    <property type="entry name" value="SYNTAXIN"/>
    <property type="match status" value="1"/>
</dbReference>
<evidence type="ECO:0000256" key="3">
    <source>
        <dbReference type="SAM" id="MobiDB-lite"/>
    </source>
</evidence>
<evidence type="ECO:0000256" key="2">
    <source>
        <dbReference type="SAM" id="Coils"/>
    </source>
</evidence>
<dbReference type="STRING" id="35525.A0A162STE0"/>
<sequence length="298" mass="33407">MSKINTSFRVKIYDLPLNRFANVALPQYLQQLQQHQDNLHKYKSNRDWNKVRTEQLKGQQVASQLEAALQELEGVSQHLTSDDEIEFEKKVRPFKNQALNAIRIFKQNSDNFNNVFESHTSEEDQKKQIELIEEIVIPEEIEVEQCKAQFETYQNLQKDIEELHDLFSEFSHQVNTQETAVSNIEENVEAALEDVKEGQHNLAKAARFKTTLYPLTGALIGTCIGGPIGLLAGLKIGGLAALGGTALGFASGRGLKRWQESAVNESANSLTRSQSTPTNLGNSTQSGKLPYSVSFKED</sequence>
<dbReference type="InterPro" id="IPR059001">
    <property type="entry name" value="STX17_N"/>
</dbReference>
<reference evidence="5 6" key="1">
    <citation type="submission" date="2016-03" db="EMBL/GenBank/DDBJ databases">
        <title>EvidentialGene: Evidence-directed Construction of Genes on Genomes.</title>
        <authorList>
            <person name="Gilbert D.G."/>
            <person name="Choi J.-H."/>
            <person name="Mockaitis K."/>
            <person name="Colbourne J."/>
            <person name="Pfrender M."/>
        </authorList>
    </citation>
    <scope>NUCLEOTIDE SEQUENCE [LARGE SCALE GENOMIC DNA]</scope>
    <source>
        <strain evidence="5 6">Xinb3</strain>
        <tissue evidence="5">Complete organism</tissue>
    </source>
</reference>
<dbReference type="GO" id="GO:0000421">
    <property type="term" value="C:autophagosome membrane"/>
    <property type="evidence" value="ECO:0007669"/>
    <property type="project" value="TreeGrafter"/>
</dbReference>
<dbReference type="GO" id="GO:0006887">
    <property type="term" value="P:exocytosis"/>
    <property type="evidence" value="ECO:0007669"/>
    <property type="project" value="TreeGrafter"/>
</dbReference>
<keyword evidence="2" id="KW-0175">Coiled coil</keyword>
<accession>A0A162STE0</accession>
<evidence type="ECO:0000259" key="4">
    <source>
        <dbReference type="PROSITE" id="PS50192"/>
    </source>
</evidence>
<evidence type="ECO:0000313" key="5">
    <source>
        <dbReference type="EMBL" id="KZS21611.1"/>
    </source>
</evidence>
<dbReference type="EMBL" id="LRGB01000024">
    <property type="protein sequence ID" value="KZS21611.1"/>
    <property type="molecule type" value="Genomic_DNA"/>
</dbReference>
<dbReference type="InterPro" id="IPR000727">
    <property type="entry name" value="T_SNARE_dom"/>
</dbReference>
<dbReference type="SUPFAM" id="SSF47661">
    <property type="entry name" value="t-snare proteins"/>
    <property type="match status" value="1"/>
</dbReference>
<dbReference type="GO" id="GO:0006906">
    <property type="term" value="P:vesicle fusion"/>
    <property type="evidence" value="ECO:0007669"/>
    <property type="project" value="TreeGrafter"/>
</dbReference>
<name>A0A162STE0_9CRUS</name>
<comment type="caution">
    <text evidence="5">The sequence shown here is derived from an EMBL/GenBank/DDBJ whole genome shotgun (WGS) entry which is preliminary data.</text>
</comment>
<dbReference type="GO" id="GO:0012505">
    <property type="term" value="C:endomembrane system"/>
    <property type="evidence" value="ECO:0007669"/>
    <property type="project" value="TreeGrafter"/>
</dbReference>
<dbReference type="GO" id="GO:0048278">
    <property type="term" value="P:vesicle docking"/>
    <property type="evidence" value="ECO:0007669"/>
    <property type="project" value="TreeGrafter"/>
</dbReference>
<dbReference type="GO" id="GO:0000149">
    <property type="term" value="F:SNARE binding"/>
    <property type="evidence" value="ECO:0007669"/>
    <property type="project" value="TreeGrafter"/>
</dbReference>
<dbReference type="InterPro" id="IPR045242">
    <property type="entry name" value="Syntaxin"/>
</dbReference>